<comment type="caution">
    <text evidence="2">The sequence shown here is derived from an EMBL/GenBank/DDBJ whole genome shotgun (WGS) entry which is preliminary data.</text>
</comment>
<dbReference type="InterPro" id="IPR025312">
    <property type="entry name" value="DUF4216"/>
</dbReference>
<gene>
    <name evidence="2" type="ORF">Tsubulata_009187</name>
</gene>
<proteinExistence type="predicted"/>
<reference evidence="2" key="2">
    <citation type="journal article" date="2023" name="Plants (Basel)">
        <title>Annotation of the Turnera subulata (Passifloraceae) Draft Genome Reveals the S-Locus Evolved after the Divergence of Turneroideae from Passifloroideae in a Stepwise Manner.</title>
        <authorList>
            <person name="Henning P.M."/>
            <person name="Roalson E.H."/>
            <person name="Mir W."/>
            <person name="McCubbin A.G."/>
            <person name="Shore J.S."/>
        </authorList>
    </citation>
    <scope>NUCLEOTIDE SEQUENCE</scope>
    <source>
        <strain evidence="2">F60SS</strain>
    </source>
</reference>
<dbReference type="OrthoDB" id="1722527at2759"/>
<protein>
    <recommendedName>
        <fullName evidence="1">DUF4216 domain-containing protein</fullName>
    </recommendedName>
</protein>
<dbReference type="AlphaFoldDB" id="A0A9Q0FKJ9"/>
<keyword evidence="3" id="KW-1185">Reference proteome</keyword>
<accession>A0A9Q0FKJ9</accession>
<reference evidence="2" key="1">
    <citation type="submission" date="2022-02" db="EMBL/GenBank/DDBJ databases">
        <authorList>
            <person name="Henning P.M."/>
            <person name="McCubbin A.G."/>
            <person name="Shore J.S."/>
        </authorList>
    </citation>
    <scope>NUCLEOTIDE SEQUENCE</scope>
    <source>
        <strain evidence="2">F60SS</strain>
        <tissue evidence="2">Leaves</tissue>
    </source>
</reference>
<dbReference type="PANTHER" id="PTHR48258">
    <property type="entry name" value="DUF4218 DOMAIN-CONTAINING PROTEIN-RELATED"/>
    <property type="match status" value="1"/>
</dbReference>
<evidence type="ECO:0000313" key="3">
    <source>
        <dbReference type="Proteomes" id="UP001141552"/>
    </source>
</evidence>
<feature type="domain" description="DUF4216" evidence="1">
    <location>
        <begin position="1"/>
        <end position="66"/>
    </location>
</feature>
<name>A0A9Q0FKJ9_9ROSI</name>
<dbReference type="Proteomes" id="UP001141552">
    <property type="component" value="Unassembled WGS sequence"/>
</dbReference>
<organism evidence="2 3">
    <name type="scientific">Turnera subulata</name>
    <dbReference type="NCBI Taxonomy" id="218843"/>
    <lineage>
        <taxon>Eukaryota</taxon>
        <taxon>Viridiplantae</taxon>
        <taxon>Streptophyta</taxon>
        <taxon>Embryophyta</taxon>
        <taxon>Tracheophyta</taxon>
        <taxon>Spermatophyta</taxon>
        <taxon>Magnoliopsida</taxon>
        <taxon>eudicotyledons</taxon>
        <taxon>Gunneridae</taxon>
        <taxon>Pentapetalae</taxon>
        <taxon>rosids</taxon>
        <taxon>fabids</taxon>
        <taxon>Malpighiales</taxon>
        <taxon>Passifloraceae</taxon>
        <taxon>Turnera</taxon>
    </lineage>
</organism>
<evidence type="ECO:0000259" key="1">
    <source>
        <dbReference type="Pfam" id="PF13952"/>
    </source>
</evidence>
<dbReference type="EMBL" id="JAKUCV010005221">
    <property type="protein sequence ID" value="KAJ4832056.1"/>
    <property type="molecule type" value="Genomic_DNA"/>
</dbReference>
<evidence type="ECO:0000313" key="2">
    <source>
        <dbReference type="EMBL" id="KAJ4832056.1"/>
    </source>
</evidence>
<dbReference type="PANTHER" id="PTHR48258:SF12">
    <property type="entry name" value="TRANSPOSON PROTEIN, CACTA, EN_SPM SUB-CLASS"/>
    <property type="match status" value="1"/>
</dbReference>
<sequence length="128" mass="15359">MLFRCQWADTTRDRGFRKDAWNFDCVNFSRLIHTGEYEDHDPYIEASQARMVYYVVDENDKEWSVVVHVKPRDIYDMGEPMGEPENEDVHENEPYQEQILEQFFDTNYEHIQLARAGVDEDENDQESE</sequence>
<dbReference type="Pfam" id="PF13952">
    <property type="entry name" value="DUF4216"/>
    <property type="match status" value="1"/>
</dbReference>